<accession>A0A194QM84</accession>
<dbReference type="Gene3D" id="1.25.40.20">
    <property type="entry name" value="Ankyrin repeat-containing domain"/>
    <property type="match status" value="1"/>
</dbReference>
<dbReference type="EMBL" id="KQ461198">
    <property type="protein sequence ID" value="KPJ06070.1"/>
    <property type="molecule type" value="Genomic_DNA"/>
</dbReference>
<name>A0A194QM84_PAPMA</name>
<dbReference type="PROSITE" id="PS50088">
    <property type="entry name" value="ANK_REPEAT"/>
    <property type="match status" value="1"/>
</dbReference>
<keyword evidence="1" id="KW-0040">ANK repeat</keyword>
<evidence type="ECO:0000313" key="2">
    <source>
        <dbReference type="EMBL" id="KPJ06070.1"/>
    </source>
</evidence>
<keyword evidence="3" id="KW-1185">Reference proteome</keyword>
<dbReference type="InterPro" id="IPR036770">
    <property type="entry name" value="Ankyrin_rpt-contain_sf"/>
</dbReference>
<feature type="repeat" description="ANK" evidence="1">
    <location>
        <begin position="8"/>
        <end position="31"/>
    </location>
</feature>
<protein>
    <submittedName>
        <fullName evidence="2">Protein fem-1-like CG6966</fullName>
    </submittedName>
</protein>
<reference evidence="2 3" key="1">
    <citation type="journal article" date="2015" name="Nat. Commun.">
        <title>Outbred genome sequencing and CRISPR/Cas9 gene editing in butterflies.</title>
        <authorList>
            <person name="Li X."/>
            <person name="Fan D."/>
            <person name="Zhang W."/>
            <person name="Liu G."/>
            <person name="Zhang L."/>
            <person name="Zhao L."/>
            <person name="Fang X."/>
            <person name="Chen L."/>
            <person name="Dong Y."/>
            <person name="Chen Y."/>
            <person name="Ding Y."/>
            <person name="Zhao R."/>
            <person name="Feng M."/>
            <person name="Zhu Y."/>
            <person name="Feng Y."/>
            <person name="Jiang X."/>
            <person name="Zhu D."/>
            <person name="Xiang H."/>
            <person name="Feng X."/>
            <person name="Li S."/>
            <person name="Wang J."/>
            <person name="Zhang G."/>
            <person name="Kronforst M.R."/>
            <person name="Wang W."/>
        </authorList>
    </citation>
    <scope>NUCLEOTIDE SEQUENCE [LARGE SCALE GENOMIC DNA]</scope>
    <source>
        <strain evidence="2">Ya'a_city_454_Pm</strain>
        <tissue evidence="2">Whole body</tissue>
    </source>
</reference>
<dbReference type="STRING" id="76193.A0A194QM84"/>
<dbReference type="InterPro" id="IPR002110">
    <property type="entry name" value="Ankyrin_rpt"/>
</dbReference>
<sequence length="123" mass="13704">MLVGAKVGGATPLVIACRNGHYDVAEYLIERCKADIEQPGSGQSIRLHQRPSIDVRKTCESNTNPLQSNHMIIIWSDQVQTILGLNIPTAMRQAADRAVWKQLVDISVKALQDEHEEEEEGEE</sequence>
<dbReference type="Proteomes" id="UP000053240">
    <property type="component" value="Unassembled WGS sequence"/>
</dbReference>
<dbReference type="PROSITE" id="PS51257">
    <property type="entry name" value="PROKAR_LIPOPROTEIN"/>
    <property type="match status" value="1"/>
</dbReference>
<dbReference type="SUPFAM" id="SSF48403">
    <property type="entry name" value="Ankyrin repeat"/>
    <property type="match status" value="1"/>
</dbReference>
<dbReference type="InParanoid" id="A0A194QM84"/>
<organism evidence="2 3">
    <name type="scientific">Papilio machaon</name>
    <name type="common">Old World swallowtail butterfly</name>
    <dbReference type="NCBI Taxonomy" id="76193"/>
    <lineage>
        <taxon>Eukaryota</taxon>
        <taxon>Metazoa</taxon>
        <taxon>Ecdysozoa</taxon>
        <taxon>Arthropoda</taxon>
        <taxon>Hexapoda</taxon>
        <taxon>Insecta</taxon>
        <taxon>Pterygota</taxon>
        <taxon>Neoptera</taxon>
        <taxon>Endopterygota</taxon>
        <taxon>Lepidoptera</taxon>
        <taxon>Glossata</taxon>
        <taxon>Ditrysia</taxon>
        <taxon>Papilionoidea</taxon>
        <taxon>Papilionidae</taxon>
        <taxon>Papilioninae</taxon>
        <taxon>Papilio</taxon>
    </lineage>
</organism>
<evidence type="ECO:0000256" key="1">
    <source>
        <dbReference type="PROSITE-ProRule" id="PRU00023"/>
    </source>
</evidence>
<evidence type="ECO:0000313" key="3">
    <source>
        <dbReference type="Proteomes" id="UP000053240"/>
    </source>
</evidence>
<dbReference type="AlphaFoldDB" id="A0A194QM84"/>
<gene>
    <name evidence="2" type="ORF">RR48_14512</name>
</gene>
<dbReference type="PROSITE" id="PS50297">
    <property type="entry name" value="ANK_REP_REGION"/>
    <property type="match status" value="1"/>
</dbReference>
<dbReference type="Pfam" id="PF13606">
    <property type="entry name" value="Ank_3"/>
    <property type="match status" value="1"/>
</dbReference>
<proteinExistence type="predicted"/>
<dbReference type="SMART" id="SM00248">
    <property type="entry name" value="ANK"/>
    <property type="match status" value="1"/>
</dbReference>